<proteinExistence type="predicted"/>
<comment type="subcellular location">
    <subcellularLocation>
        <location evidence="1">Membrane</location>
        <topology evidence="1">Multi-pass membrane protein</topology>
    </subcellularLocation>
</comment>
<dbReference type="EMBL" id="JBFAUK010000016">
    <property type="protein sequence ID" value="MEV5508831.1"/>
    <property type="molecule type" value="Genomic_DNA"/>
</dbReference>
<organism evidence="7 8">
    <name type="scientific">Streptomyces orinoci</name>
    <name type="common">Streptoverticillium orinoci</name>
    <dbReference type="NCBI Taxonomy" id="67339"/>
    <lineage>
        <taxon>Bacteria</taxon>
        <taxon>Bacillati</taxon>
        <taxon>Actinomycetota</taxon>
        <taxon>Actinomycetes</taxon>
        <taxon>Kitasatosporales</taxon>
        <taxon>Streptomycetaceae</taxon>
        <taxon>Streptomyces</taxon>
    </lineage>
</organism>
<dbReference type="Proteomes" id="UP001552594">
    <property type="component" value="Unassembled WGS sequence"/>
</dbReference>
<feature type="region of interest" description="Disordered" evidence="5">
    <location>
        <begin position="98"/>
        <end position="147"/>
    </location>
</feature>
<keyword evidence="4" id="KW-0472">Membrane</keyword>
<protein>
    <submittedName>
        <fullName evidence="7">RDD family protein</fullName>
    </submittedName>
</protein>
<evidence type="ECO:0000256" key="3">
    <source>
        <dbReference type="ARBA" id="ARBA00022989"/>
    </source>
</evidence>
<accession>A0ABV3K106</accession>
<evidence type="ECO:0000256" key="5">
    <source>
        <dbReference type="SAM" id="MobiDB-lite"/>
    </source>
</evidence>
<sequence length="147" mass="16200">MFSGCSTGPWPTPFFVWQWALRGQTGQSLGQRLMGIRTVCEETGQPLGPGRSVLLCRAAACAPATGPRNSQGRWPDVPETAAQLHGSETFQTVMEQWRHSRDVRSAGGSATDYERSPGHEDPEPRPEWRTGIGASRLERGPARPWEE</sequence>
<keyword evidence="3" id="KW-1133">Transmembrane helix</keyword>
<evidence type="ECO:0000313" key="7">
    <source>
        <dbReference type="EMBL" id="MEV5508831.1"/>
    </source>
</evidence>
<name>A0ABV3K106_STRON</name>
<gene>
    <name evidence="7" type="ORF">AB0L16_20675</name>
</gene>
<evidence type="ECO:0000313" key="8">
    <source>
        <dbReference type="Proteomes" id="UP001552594"/>
    </source>
</evidence>
<feature type="compositionally biased region" description="Basic and acidic residues" evidence="5">
    <location>
        <begin position="112"/>
        <end position="128"/>
    </location>
</feature>
<feature type="compositionally biased region" description="Basic and acidic residues" evidence="5">
    <location>
        <begin position="136"/>
        <end position="147"/>
    </location>
</feature>
<feature type="domain" description="RDD" evidence="6">
    <location>
        <begin position="12"/>
        <end position="53"/>
    </location>
</feature>
<reference evidence="7 8" key="1">
    <citation type="submission" date="2024-06" db="EMBL/GenBank/DDBJ databases">
        <title>The Natural Products Discovery Center: Release of the First 8490 Sequenced Strains for Exploring Actinobacteria Biosynthetic Diversity.</title>
        <authorList>
            <person name="Kalkreuter E."/>
            <person name="Kautsar S.A."/>
            <person name="Yang D."/>
            <person name="Bader C.D."/>
            <person name="Teijaro C.N."/>
            <person name="Fluegel L."/>
            <person name="Davis C.M."/>
            <person name="Simpson J.R."/>
            <person name="Lauterbach L."/>
            <person name="Steele A.D."/>
            <person name="Gui C."/>
            <person name="Meng S."/>
            <person name="Li G."/>
            <person name="Viehrig K."/>
            <person name="Ye F."/>
            <person name="Su P."/>
            <person name="Kiefer A.F."/>
            <person name="Nichols A."/>
            <person name="Cepeda A.J."/>
            <person name="Yan W."/>
            <person name="Fan B."/>
            <person name="Jiang Y."/>
            <person name="Adhikari A."/>
            <person name="Zheng C.-J."/>
            <person name="Schuster L."/>
            <person name="Cowan T.M."/>
            <person name="Smanski M.J."/>
            <person name="Chevrette M.G."/>
            <person name="De Carvalho L.P.S."/>
            <person name="Shen B."/>
        </authorList>
    </citation>
    <scope>NUCLEOTIDE SEQUENCE [LARGE SCALE GENOMIC DNA]</scope>
    <source>
        <strain evidence="7 8">NPDC052347</strain>
    </source>
</reference>
<keyword evidence="2" id="KW-0812">Transmembrane</keyword>
<dbReference type="InterPro" id="IPR010432">
    <property type="entry name" value="RDD"/>
</dbReference>
<evidence type="ECO:0000256" key="4">
    <source>
        <dbReference type="ARBA" id="ARBA00023136"/>
    </source>
</evidence>
<dbReference type="RefSeq" id="WP_109284594.1">
    <property type="nucleotide sequence ID" value="NZ_JBFAUK010000016.1"/>
</dbReference>
<evidence type="ECO:0000256" key="2">
    <source>
        <dbReference type="ARBA" id="ARBA00022692"/>
    </source>
</evidence>
<comment type="caution">
    <text evidence="7">The sequence shown here is derived from an EMBL/GenBank/DDBJ whole genome shotgun (WGS) entry which is preliminary data.</text>
</comment>
<evidence type="ECO:0000259" key="6">
    <source>
        <dbReference type="Pfam" id="PF06271"/>
    </source>
</evidence>
<dbReference type="Pfam" id="PF06271">
    <property type="entry name" value="RDD"/>
    <property type="match status" value="1"/>
</dbReference>
<keyword evidence="8" id="KW-1185">Reference proteome</keyword>
<evidence type="ECO:0000256" key="1">
    <source>
        <dbReference type="ARBA" id="ARBA00004141"/>
    </source>
</evidence>